<dbReference type="Proteomes" id="UP000051446">
    <property type="component" value="Unassembled WGS sequence"/>
</dbReference>
<sequence length="251" mass="27370">MNRSNLASTRNGFDGELIEMFSDKNVEPITMFLSEKAKGQKPDDLRNGMRATYENFPYLGTWGREEHVAAIKVAMATFGQSPTGIFKEVARHGDGYDVTMRDGFKLHITREELQLAAKAAKFSGGDEGMVKDAQFLFGVMSKRQYLELARDSATDSFMRAYGKDSAYHAHRTYPGVLSGAGGGIDGDTALSYLGLKEHLQVIDASALGAQVGVPLHKGERNKNGVIIEGVMEGQLYNTPVSPSLKVVTLRG</sequence>
<protein>
    <submittedName>
        <fullName evidence="1">Type III secretion effector protein</fullName>
    </submittedName>
</protein>
<dbReference type="EMBL" id="JYLH01000012">
    <property type="protein sequence ID" value="KRP43578.1"/>
    <property type="molecule type" value="Genomic_DNA"/>
</dbReference>
<dbReference type="AlphaFoldDB" id="A0A0R2Y584"/>
<proteinExistence type="predicted"/>
<dbReference type="PATRIC" id="fig|75588.4.peg.604"/>
<name>A0A0R2Y584_9PSED</name>
<comment type="caution">
    <text evidence="1">The sequence shown here is derived from an EMBL/GenBank/DDBJ whole genome shotgun (WGS) entry which is preliminary data.</text>
</comment>
<organism evidence="1 2">
    <name type="scientific">Pseudomonas libanensis</name>
    <dbReference type="NCBI Taxonomy" id="75588"/>
    <lineage>
        <taxon>Bacteria</taxon>
        <taxon>Pseudomonadati</taxon>
        <taxon>Pseudomonadota</taxon>
        <taxon>Gammaproteobacteria</taxon>
        <taxon>Pseudomonadales</taxon>
        <taxon>Pseudomonadaceae</taxon>
        <taxon>Pseudomonas</taxon>
    </lineage>
</organism>
<reference evidence="1 2" key="1">
    <citation type="submission" date="2015-02" db="EMBL/GenBank/DDBJ databases">
        <title>Pseudomonas helleri sp. nov. and Pseudomonas weihenstephanensis sp. nov., isolated from raw cows milk.</title>
        <authorList>
            <person name="von Neubeck M."/>
            <person name="Huptas C."/>
            <person name="Wenning M."/>
            <person name="Scherer S."/>
        </authorList>
    </citation>
    <scope>NUCLEOTIDE SEQUENCE [LARGE SCALE GENOMIC DNA]</scope>
    <source>
        <strain evidence="1 2">DSM 17149</strain>
    </source>
</reference>
<accession>A0A0R2Y584</accession>
<gene>
    <name evidence="1" type="ORF">TU73_19260</name>
</gene>
<evidence type="ECO:0000313" key="1">
    <source>
        <dbReference type="EMBL" id="KRP43578.1"/>
    </source>
</evidence>
<evidence type="ECO:0000313" key="2">
    <source>
        <dbReference type="Proteomes" id="UP000051446"/>
    </source>
</evidence>